<sequence length="277" mass="30304">MTSTLMILMLGMASVGLPLCHGCPMEPDGHPNWRGYPPSRQPLRGSPQDLSQDLQSGTLPFTSSSTSQPGFYPTASQPPASGSSLSKAAAIPGASGRDPSNSEVWYSWEPSSMRRFQSVSPLRMNGGKTVLFRNMNDDANGQVRQRIQEIFGPKLKWASSDEMQASFSDTWSKNLWPFRRTSRRLPIDGVESPNKSKLDIHITSHGNTAKRRRSAQGATILGKNFFAVWGIPRTIARENEAVLYGAAYVDPADVGEVDGSIQEFLNKALADAQHAPR</sequence>
<protein>
    <recommendedName>
        <fullName evidence="5">Effector family protein Eff1</fullName>
    </recommendedName>
</protein>
<name>A0A2N8UDT0_9BASI</name>
<feature type="compositionally biased region" description="Polar residues" evidence="1">
    <location>
        <begin position="48"/>
        <end position="86"/>
    </location>
</feature>
<evidence type="ECO:0000313" key="3">
    <source>
        <dbReference type="EMBL" id="SJX62533.1"/>
    </source>
</evidence>
<evidence type="ECO:0000313" key="4">
    <source>
        <dbReference type="Proteomes" id="UP000239563"/>
    </source>
</evidence>
<proteinExistence type="predicted"/>
<evidence type="ECO:0008006" key="5">
    <source>
        <dbReference type="Google" id="ProtNLM"/>
    </source>
</evidence>
<dbReference type="Proteomes" id="UP000239563">
    <property type="component" value="Chromosome V"/>
</dbReference>
<gene>
    <name evidence="3" type="ORF">SRS1_13379</name>
</gene>
<organism evidence="3 4">
    <name type="scientific">Sporisorium reilianum f. sp. reilianum</name>
    <dbReference type="NCBI Taxonomy" id="72559"/>
    <lineage>
        <taxon>Eukaryota</taxon>
        <taxon>Fungi</taxon>
        <taxon>Dikarya</taxon>
        <taxon>Basidiomycota</taxon>
        <taxon>Ustilaginomycotina</taxon>
        <taxon>Ustilaginomycetes</taxon>
        <taxon>Ustilaginales</taxon>
        <taxon>Ustilaginaceae</taxon>
        <taxon>Sporisorium</taxon>
    </lineage>
</organism>
<reference evidence="3 4" key="1">
    <citation type="submission" date="2017-02" db="EMBL/GenBank/DDBJ databases">
        <authorList>
            <person name="Peterson S.W."/>
        </authorList>
    </citation>
    <scope>NUCLEOTIDE SEQUENCE [LARGE SCALE GENOMIC DNA]</scope>
    <source>
        <strain evidence="3 4">SRS1_H2-8</strain>
    </source>
</reference>
<accession>A0A2N8UDT0</accession>
<feature type="chain" id="PRO_5014789595" description="Effector family protein Eff1" evidence="2">
    <location>
        <begin position="23"/>
        <end position="277"/>
    </location>
</feature>
<keyword evidence="2" id="KW-0732">Signal</keyword>
<evidence type="ECO:0000256" key="1">
    <source>
        <dbReference type="SAM" id="MobiDB-lite"/>
    </source>
</evidence>
<dbReference type="EMBL" id="LT795058">
    <property type="protein sequence ID" value="SJX62533.1"/>
    <property type="molecule type" value="Genomic_DNA"/>
</dbReference>
<feature type="region of interest" description="Disordered" evidence="1">
    <location>
        <begin position="31"/>
        <end position="101"/>
    </location>
</feature>
<dbReference type="AlphaFoldDB" id="A0A2N8UDT0"/>
<feature type="signal peptide" evidence="2">
    <location>
        <begin position="1"/>
        <end position="22"/>
    </location>
</feature>
<evidence type="ECO:0000256" key="2">
    <source>
        <dbReference type="SAM" id="SignalP"/>
    </source>
</evidence>